<evidence type="ECO:0000256" key="6">
    <source>
        <dbReference type="ARBA" id="ARBA00023186"/>
    </source>
</evidence>
<evidence type="ECO:0000256" key="10">
    <source>
        <dbReference type="SAM" id="MobiDB-lite"/>
    </source>
</evidence>
<accession>A0A916JV57</accession>
<comment type="induction">
    <text evidence="7">By stress conditions e.g. heat shock.</text>
</comment>
<dbReference type="FunFam" id="3.30.420.40:FF:000071">
    <property type="entry name" value="Molecular chaperone DnaK"/>
    <property type="match status" value="1"/>
</dbReference>
<dbReference type="CDD" id="cd10234">
    <property type="entry name" value="ASKHA_NBD_HSP70_DnaK-like"/>
    <property type="match status" value="1"/>
</dbReference>
<feature type="compositionally biased region" description="Basic and acidic residues" evidence="10">
    <location>
        <begin position="496"/>
        <end position="512"/>
    </location>
</feature>
<feature type="modified residue" description="Phosphothreonine; by autocatalysis" evidence="7">
    <location>
        <position position="176"/>
    </location>
</feature>
<dbReference type="InterPro" id="IPR018181">
    <property type="entry name" value="Heat_shock_70_CS"/>
</dbReference>
<dbReference type="InterPro" id="IPR013126">
    <property type="entry name" value="Hsp_70_fam"/>
</dbReference>
<gene>
    <name evidence="7 11" type="primary">dnaK</name>
    <name evidence="11" type="ORF">LEUCIP111803_00959</name>
</gene>
<dbReference type="PROSITE" id="PS01036">
    <property type="entry name" value="HSP70_3"/>
    <property type="match status" value="1"/>
</dbReference>
<keyword evidence="2 7" id="KW-0597">Phosphoprotein</keyword>
<dbReference type="EMBL" id="CAJVAP010000008">
    <property type="protein sequence ID" value="CAG7606698.1"/>
    <property type="molecule type" value="Genomic_DNA"/>
</dbReference>
<dbReference type="GO" id="GO:0140662">
    <property type="term" value="F:ATP-dependent protein folding chaperone"/>
    <property type="evidence" value="ECO:0007669"/>
    <property type="project" value="InterPro"/>
</dbReference>
<evidence type="ECO:0000256" key="8">
    <source>
        <dbReference type="RuleBase" id="RU003322"/>
    </source>
</evidence>
<keyword evidence="4 7" id="KW-0067">ATP-binding</keyword>
<name>A0A916JV57_9MICO</name>
<dbReference type="InterPro" id="IPR012725">
    <property type="entry name" value="Chaperone_DnaK"/>
</dbReference>
<keyword evidence="6 7" id="KW-0143">Chaperone</keyword>
<feature type="region of interest" description="Disordered" evidence="10">
    <location>
        <begin position="496"/>
        <end position="515"/>
    </location>
</feature>
<feature type="compositionally biased region" description="Low complexity" evidence="10">
    <location>
        <begin position="581"/>
        <end position="596"/>
    </location>
</feature>
<dbReference type="PANTHER" id="PTHR19375">
    <property type="entry name" value="HEAT SHOCK PROTEIN 70KDA"/>
    <property type="match status" value="1"/>
</dbReference>
<dbReference type="AlphaFoldDB" id="A0A916JV57"/>
<evidence type="ECO:0000256" key="5">
    <source>
        <dbReference type="ARBA" id="ARBA00023016"/>
    </source>
</evidence>
<organism evidence="11 12">
    <name type="scientific">Leucobacter soli</name>
    <dbReference type="NCBI Taxonomy" id="2812850"/>
    <lineage>
        <taxon>Bacteria</taxon>
        <taxon>Bacillati</taxon>
        <taxon>Actinomycetota</taxon>
        <taxon>Actinomycetes</taxon>
        <taxon>Micrococcales</taxon>
        <taxon>Microbacteriaceae</taxon>
        <taxon>Leucobacter</taxon>
    </lineage>
</organism>
<dbReference type="Pfam" id="PF00012">
    <property type="entry name" value="HSP70"/>
    <property type="match status" value="1"/>
</dbReference>
<comment type="caution">
    <text evidence="11">The sequence shown here is derived from an EMBL/GenBank/DDBJ whole genome shotgun (WGS) entry which is preliminary data.</text>
</comment>
<dbReference type="FunFam" id="3.90.640.10:FF:000003">
    <property type="entry name" value="Molecular chaperone DnaK"/>
    <property type="match status" value="1"/>
</dbReference>
<dbReference type="RefSeq" id="WP_218114580.1">
    <property type="nucleotide sequence ID" value="NZ_CAJVAP010000008.1"/>
</dbReference>
<evidence type="ECO:0000256" key="2">
    <source>
        <dbReference type="ARBA" id="ARBA00022553"/>
    </source>
</evidence>
<comment type="function">
    <text evidence="7">Acts as a chaperone.</text>
</comment>
<keyword evidence="3 7" id="KW-0547">Nucleotide-binding</keyword>
<feature type="region of interest" description="Disordered" evidence="10">
    <location>
        <begin position="581"/>
        <end position="616"/>
    </location>
</feature>
<comment type="similarity">
    <text evidence="1 7 8">Belongs to the heat shock protein 70 family.</text>
</comment>
<evidence type="ECO:0000256" key="9">
    <source>
        <dbReference type="SAM" id="Coils"/>
    </source>
</evidence>
<evidence type="ECO:0000256" key="4">
    <source>
        <dbReference type="ARBA" id="ARBA00022840"/>
    </source>
</evidence>
<keyword evidence="5 7" id="KW-0346">Stress response</keyword>
<dbReference type="HAMAP" id="MF_00332">
    <property type="entry name" value="DnaK"/>
    <property type="match status" value="1"/>
</dbReference>
<dbReference type="PROSITE" id="PS00329">
    <property type="entry name" value="HSP70_2"/>
    <property type="match status" value="1"/>
</dbReference>
<reference evidence="11" key="1">
    <citation type="submission" date="2021-06" db="EMBL/GenBank/DDBJ databases">
        <authorList>
            <person name="Criscuolo A."/>
        </authorList>
    </citation>
    <scope>NUCLEOTIDE SEQUENCE</scope>
    <source>
        <strain evidence="11">CIP111803</strain>
    </source>
</reference>
<protein>
    <recommendedName>
        <fullName evidence="7">Chaperone protein DnaK</fullName>
    </recommendedName>
    <alternativeName>
        <fullName evidence="7">HSP70</fullName>
    </alternativeName>
    <alternativeName>
        <fullName evidence="7">Heat shock 70 kDa protein</fullName>
    </alternativeName>
    <alternativeName>
        <fullName evidence="7">Heat shock protein 70</fullName>
    </alternativeName>
</protein>
<evidence type="ECO:0000313" key="11">
    <source>
        <dbReference type="EMBL" id="CAG7606698.1"/>
    </source>
</evidence>
<sequence>MSRAVGIDLGTTNSVVAVLEGGEPTVIANAEGFRTTPSIVAFTKDGEVLVGETAKRQAVTNVDRTIASVKRHMGTDWKSDEIDGKRYTAQEISARTLMKLKRDAETYLGDKVTDAVITVPAYFNDAERQATKEAGEIAGLNVLRIINEPTAAALAYGLDKGKEDELILVFDLGGGTFDVSLLEVGKDDDFSTIQVRATAGDNRLGGDDWDQRIVDWLAQQFKATTGVDVSGDKIALQRLKEAAEQAKKELSSSMSTQIQLPYLSLTENGPANLDETLTRAKFEELTKDLLERTRKPFTDVIAEAGVKVSDIAHVVLVGGSTRMPAVSDLVKQLTGGQEPNKGVNPDEVVAVGAALQAGVLKGERKDVLLIDVTPLSLGIETKGGIMTKLIDRNTAIPTKRSETFTTAEDNQPSVAIQVFQGEREFTRDNKNLGTFELTGIAPAPRGIPQIEVTFDIDANGIVQVAAKDKGTGKEQTITISGGSSLSKEDIERMVREAEEHAAEDKQRREAAETRNNAEQLAYSVEKLISENEDKLPEDVKTEVQGDLDALKQALAGDDDAAVKTAADKLGESQQKLGQAIYEAAQQEAPEAAGDAADSNDEDVVDAEVVEDDEEQK</sequence>
<dbReference type="FunFam" id="1.20.1270.10:FF:000001">
    <property type="entry name" value="Molecular chaperone DnaK"/>
    <property type="match status" value="1"/>
</dbReference>
<dbReference type="PROSITE" id="PS00297">
    <property type="entry name" value="HSP70_1"/>
    <property type="match status" value="1"/>
</dbReference>
<feature type="coiled-coil region" evidence="9">
    <location>
        <begin position="229"/>
        <end position="256"/>
    </location>
</feature>
<keyword evidence="9" id="KW-0175">Coiled coil</keyword>
<evidence type="ECO:0000256" key="7">
    <source>
        <dbReference type="HAMAP-Rule" id="MF_00332"/>
    </source>
</evidence>
<keyword evidence="12" id="KW-1185">Reference proteome</keyword>
<evidence type="ECO:0000256" key="3">
    <source>
        <dbReference type="ARBA" id="ARBA00022741"/>
    </source>
</evidence>
<dbReference type="Proteomes" id="UP000693892">
    <property type="component" value="Unassembled WGS sequence"/>
</dbReference>
<proteinExistence type="evidence at transcript level"/>
<dbReference type="GO" id="GO:0051082">
    <property type="term" value="F:unfolded protein binding"/>
    <property type="evidence" value="ECO:0007669"/>
    <property type="project" value="InterPro"/>
</dbReference>
<evidence type="ECO:0000256" key="1">
    <source>
        <dbReference type="ARBA" id="ARBA00007381"/>
    </source>
</evidence>
<evidence type="ECO:0000313" key="12">
    <source>
        <dbReference type="Proteomes" id="UP000693892"/>
    </source>
</evidence>
<feature type="compositionally biased region" description="Acidic residues" evidence="10">
    <location>
        <begin position="597"/>
        <end position="616"/>
    </location>
</feature>
<dbReference type="FunFam" id="2.60.34.10:FF:000014">
    <property type="entry name" value="Chaperone protein DnaK HSP70"/>
    <property type="match status" value="1"/>
</dbReference>
<dbReference type="NCBIfam" id="NF001413">
    <property type="entry name" value="PRK00290.1"/>
    <property type="match status" value="1"/>
</dbReference>
<dbReference type="GO" id="GO:0005524">
    <property type="term" value="F:ATP binding"/>
    <property type="evidence" value="ECO:0007669"/>
    <property type="project" value="UniProtKB-UniRule"/>
</dbReference>
<dbReference type="NCBIfam" id="TIGR02350">
    <property type="entry name" value="prok_dnaK"/>
    <property type="match status" value="1"/>
</dbReference>